<reference evidence="7 8" key="1">
    <citation type="journal article" date="2014" name="Nat. Commun.">
        <title>Molecular traces of alternative social organization in a termite genome.</title>
        <authorList>
            <person name="Terrapon N."/>
            <person name="Li C."/>
            <person name="Robertson H.M."/>
            <person name="Ji L."/>
            <person name="Meng X."/>
            <person name="Booth W."/>
            <person name="Chen Z."/>
            <person name="Childers C.P."/>
            <person name="Glastad K.M."/>
            <person name="Gokhale K."/>
            <person name="Gowin J."/>
            <person name="Gronenberg W."/>
            <person name="Hermansen R.A."/>
            <person name="Hu H."/>
            <person name="Hunt B.G."/>
            <person name="Huylmans A.K."/>
            <person name="Khalil S.M."/>
            <person name="Mitchell R.D."/>
            <person name="Munoz-Torres M.C."/>
            <person name="Mustard J.A."/>
            <person name="Pan H."/>
            <person name="Reese J.T."/>
            <person name="Scharf M.E."/>
            <person name="Sun F."/>
            <person name="Vogel H."/>
            <person name="Xiao J."/>
            <person name="Yang W."/>
            <person name="Yang Z."/>
            <person name="Yang Z."/>
            <person name="Zhou J."/>
            <person name="Zhu J."/>
            <person name="Brent C.S."/>
            <person name="Elsik C.G."/>
            <person name="Goodisman M.A."/>
            <person name="Liberles D.A."/>
            <person name="Roe R.M."/>
            <person name="Vargo E.L."/>
            <person name="Vilcinskas A."/>
            <person name="Wang J."/>
            <person name="Bornberg-Bauer E."/>
            <person name="Korb J."/>
            <person name="Zhang G."/>
            <person name="Liebig J."/>
        </authorList>
    </citation>
    <scope>NUCLEOTIDE SEQUENCE [LARGE SCALE GENOMIC DNA]</scope>
    <source>
        <tissue evidence="7">Whole organism</tissue>
    </source>
</reference>
<keyword evidence="4" id="KW-0539">Nucleus</keyword>
<feature type="compositionally biased region" description="Pro residues" evidence="5">
    <location>
        <begin position="353"/>
        <end position="365"/>
    </location>
</feature>
<feature type="domain" description="Pre-mRNA polyadenylation factor Fip1" evidence="6">
    <location>
        <begin position="132"/>
        <end position="174"/>
    </location>
</feature>
<evidence type="ECO:0000256" key="3">
    <source>
        <dbReference type="ARBA" id="ARBA00022664"/>
    </source>
</evidence>
<dbReference type="GO" id="GO:0006397">
    <property type="term" value="P:mRNA processing"/>
    <property type="evidence" value="ECO:0007669"/>
    <property type="project" value="UniProtKB-KW"/>
</dbReference>
<sequence length="425" mass="46246">MAEDCCNEDQWLYGDSNPEPPEIETKNEQKAEATDETTAEVTQQDENTGESDQLPVPEPPTIPPPSEHEDDQLSRGEEQLQAPARKEAGVEETGDVQFQPASGIQCRFAQPGKFSIEEFEAVGTINGVPAHEFNLDSLEDKPWRKPGADITDYFNYGFNEETWRAYCERQKRIRIHESGVGLAQIGGQTAGRGTIPVAITNDNSKYSGFMGPKKAGPPPGRKMGGTIDVIGGGGLASRRNLEKGTPPKENIIQVMTADRREYSRKPAFPDMSVPPPTSGIPPFDLPPPPHGVVPPTFPPHMDSYGSEFYASETDPYYHSYEPTQDSQWNDPTWQSTAMLVTSADVKVITPGPLVTPLPPVIPPPTKSNDAETANQDSQDEFSSRGSGREHSDDIAASGATGSNVGSGILVPYHDYCLRAGPSYIF</sequence>
<evidence type="ECO:0000256" key="4">
    <source>
        <dbReference type="ARBA" id="ARBA00023242"/>
    </source>
</evidence>
<dbReference type="AlphaFoldDB" id="A0A067QSI4"/>
<feature type="compositionally biased region" description="Pro residues" evidence="5">
    <location>
        <begin position="56"/>
        <end position="65"/>
    </location>
</feature>
<comment type="subcellular location">
    <subcellularLocation>
        <location evidence="1">Nucleus</location>
    </subcellularLocation>
</comment>
<dbReference type="GO" id="GO:0005847">
    <property type="term" value="C:mRNA cleavage and polyadenylation specificity factor complex"/>
    <property type="evidence" value="ECO:0007669"/>
    <property type="project" value="TreeGrafter"/>
</dbReference>
<evidence type="ECO:0000313" key="8">
    <source>
        <dbReference type="Proteomes" id="UP000027135"/>
    </source>
</evidence>
<feature type="compositionally biased region" description="Basic and acidic residues" evidence="5">
    <location>
        <begin position="71"/>
        <end position="89"/>
    </location>
</feature>
<dbReference type="PANTHER" id="PTHR13484:SF0">
    <property type="entry name" value="PRE-MRNA 3'-END-PROCESSING FACTOR FIP1"/>
    <property type="match status" value="1"/>
</dbReference>
<dbReference type="eggNOG" id="KOG1049">
    <property type="taxonomic scope" value="Eukaryota"/>
</dbReference>
<comment type="similarity">
    <text evidence="2">Belongs to the FIP1 family.</text>
</comment>
<feature type="region of interest" description="Disordered" evidence="5">
    <location>
        <begin position="1"/>
        <end position="97"/>
    </location>
</feature>
<gene>
    <name evidence="7" type="ORF">L798_04879</name>
</gene>
<evidence type="ECO:0000256" key="1">
    <source>
        <dbReference type="ARBA" id="ARBA00004123"/>
    </source>
</evidence>
<name>A0A067QSI4_ZOONE</name>
<evidence type="ECO:0000256" key="5">
    <source>
        <dbReference type="SAM" id="MobiDB-lite"/>
    </source>
</evidence>
<feature type="region of interest" description="Disordered" evidence="5">
    <location>
        <begin position="353"/>
        <end position="406"/>
    </location>
</feature>
<dbReference type="EMBL" id="KK853626">
    <property type="protein sequence ID" value="KDR04030.1"/>
    <property type="molecule type" value="Genomic_DNA"/>
</dbReference>
<dbReference type="InterPro" id="IPR051187">
    <property type="entry name" value="Pre-mRNA_3'-end_processing_reg"/>
</dbReference>
<feature type="compositionally biased region" description="Polar residues" evidence="5">
    <location>
        <begin position="366"/>
        <end position="376"/>
    </location>
</feature>
<keyword evidence="8" id="KW-1185">Reference proteome</keyword>
<dbReference type="PANTHER" id="PTHR13484">
    <property type="entry name" value="FIP1-LIKE 1 PROTEIN"/>
    <property type="match status" value="1"/>
</dbReference>
<evidence type="ECO:0000259" key="6">
    <source>
        <dbReference type="Pfam" id="PF05182"/>
    </source>
</evidence>
<dbReference type="InterPro" id="IPR007854">
    <property type="entry name" value="Fip1_dom"/>
</dbReference>
<organism evidence="7 8">
    <name type="scientific">Zootermopsis nevadensis</name>
    <name type="common">Dampwood termite</name>
    <dbReference type="NCBI Taxonomy" id="136037"/>
    <lineage>
        <taxon>Eukaryota</taxon>
        <taxon>Metazoa</taxon>
        <taxon>Ecdysozoa</taxon>
        <taxon>Arthropoda</taxon>
        <taxon>Hexapoda</taxon>
        <taxon>Insecta</taxon>
        <taxon>Pterygota</taxon>
        <taxon>Neoptera</taxon>
        <taxon>Polyneoptera</taxon>
        <taxon>Dictyoptera</taxon>
        <taxon>Blattodea</taxon>
        <taxon>Blattoidea</taxon>
        <taxon>Termitoidae</taxon>
        <taxon>Termopsidae</taxon>
        <taxon>Zootermopsis</taxon>
    </lineage>
</organism>
<proteinExistence type="inferred from homology"/>
<protein>
    <submittedName>
        <fullName evidence="7">Pre-mRNA 3'-end-processing factor FIP1</fullName>
    </submittedName>
</protein>
<feature type="compositionally biased region" description="Basic and acidic residues" evidence="5">
    <location>
        <begin position="23"/>
        <end position="33"/>
    </location>
</feature>
<dbReference type="InParanoid" id="A0A067QSI4"/>
<dbReference type="Proteomes" id="UP000027135">
    <property type="component" value="Unassembled WGS sequence"/>
</dbReference>
<dbReference type="Pfam" id="PF05182">
    <property type="entry name" value="Fip1"/>
    <property type="match status" value="1"/>
</dbReference>
<accession>A0A067QSI4</accession>
<evidence type="ECO:0000256" key="2">
    <source>
        <dbReference type="ARBA" id="ARBA00007459"/>
    </source>
</evidence>
<keyword evidence="3" id="KW-0507">mRNA processing</keyword>
<evidence type="ECO:0000313" key="7">
    <source>
        <dbReference type="EMBL" id="KDR04030.1"/>
    </source>
</evidence>
<dbReference type="STRING" id="136037.A0A067QSI4"/>